<name>A0A4Q6XNQ9_9SPHI</name>
<dbReference type="Gene3D" id="2.40.160.130">
    <property type="entry name" value="Capsule assembly protein Wzi"/>
    <property type="match status" value="1"/>
</dbReference>
<keyword evidence="2" id="KW-1185">Reference proteome</keyword>
<evidence type="ECO:0000313" key="2">
    <source>
        <dbReference type="Proteomes" id="UP000292855"/>
    </source>
</evidence>
<protein>
    <recommendedName>
        <fullName evidence="3">Capsule assembly Wzi family protein</fullName>
    </recommendedName>
</protein>
<dbReference type="Proteomes" id="UP000292855">
    <property type="component" value="Unassembled WGS sequence"/>
</dbReference>
<sequence length="517" mass="58259">MKRSQFFASVLLIFLLWIGVDIRIYAQTDTTRQYIDVSLLAGYTSNDVVPFWMRSNQFGSIPLDGTSGGLLVRAAKNYAIQGEWTEPTDKITSLWDWGYSLEARTNIGSKAQVQLIDAHVKARYAMFEAKLGRTKDAMGLNGDTLLSSGNFAVSGNALGVPMLDIRIPEYYRLPWFDGLFSFKGNFANGYMGKMPISKNVFLTPASNNNMPTLLHQKSLYGRLGKSHWRVNFYGGINHQVQWGSEKKVYGSAYNLSTTETLWYVLWGKAYGAEGIPTSKLGNQQGSVDLGFSYDWDQVQLLAYRQNVYEVGAISKLANIADGLNGITLTNKQYNTTNKNWDWQKLLFEFFYSKDQAGYPWSKPTASGDEDYYNNYYYTEGWSYKSQGVGTPLIVPAHTVREGQAHDPVDYFISNRVVAGHLATRGRIYRWNVSGKLTYAKHYGTFATSVYGKSTGDRWQEPHEETFTPVSQFSAFVDGERELKNNFFLGIRLAVDQGKLLDNSIGGQVSVRKFFGSK</sequence>
<comment type="caution">
    <text evidence="1">The sequence shown here is derived from an EMBL/GenBank/DDBJ whole genome shotgun (WGS) entry which is preliminary data.</text>
</comment>
<evidence type="ECO:0000313" key="1">
    <source>
        <dbReference type="EMBL" id="RZF58934.1"/>
    </source>
</evidence>
<dbReference type="InterPro" id="IPR038636">
    <property type="entry name" value="Wzi_sf"/>
</dbReference>
<evidence type="ECO:0008006" key="3">
    <source>
        <dbReference type="Google" id="ProtNLM"/>
    </source>
</evidence>
<reference evidence="1 2" key="1">
    <citation type="submission" date="2019-02" db="EMBL/GenBank/DDBJ databases">
        <authorList>
            <person name="Li Y."/>
        </authorList>
    </citation>
    <scope>NUCLEOTIDE SEQUENCE [LARGE SCALE GENOMIC DNA]</scope>
    <source>
        <strain evidence="1 2">30C10-4-7</strain>
    </source>
</reference>
<gene>
    <name evidence="1" type="ORF">EWE74_16580</name>
</gene>
<dbReference type="AlphaFoldDB" id="A0A4Q6XNQ9"/>
<proteinExistence type="predicted"/>
<dbReference type="EMBL" id="SGIT01000003">
    <property type="protein sequence ID" value="RZF58934.1"/>
    <property type="molecule type" value="Genomic_DNA"/>
</dbReference>
<organism evidence="1 2">
    <name type="scientific">Sphingobacterium corticibacterium</name>
    <dbReference type="NCBI Taxonomy" id="2484746"/>
    <lineage>
        <taxon>Bacteria</taxon>
        <taxon>Pseudomonadati</taxon>
        <taxon>Bacteroidota</taxon>
        <taxon>Sphingobacteriia</taxon>
        <taxon>Sphingobacteriales</taxon>
        <taxon>Sphingobacteriaceae</taxon>
        <taxon>Sphingobacterium</taxon>
    </lineage>
</organism>
<dbReference type="OrthoDB" id="596512at2"/>
<dbReference type="RefSeq" id="WP_130142770.1">
    <property type="nucleotide sequence ID" value="NZ_SGIT01000003.1"/>
</dbReference>
<accession>A0A4Q6XNQ9</accession>